<dbReference type="InterPro" id="IPR004628">
    <property type="entry name" value="Man_deHydtase"/>
</dbReference>
<comment type="similarity">
    <text evidence="6">Belongs to the mannonate dehydratase family.</text>
</comment>
<dbReference type="InterPro" id="IPR036237">
    <property type="entry name" value="Xyl_isomerase-like_sf"/>
</dbReference>
<dbReference type="EC" id="4.2.1.8" evidence="7"/>
<dbReference type="Proteomes" id="UP000436692">
    <property type="component" value="Unassembled WGS sequence"/>
</dbReference>
<dbReference type="Gene3D" id="3.20.20.150">
    <property type="entry name" value="Divalent-metal-dependent TIM barrel enzymes"/>
    <property type="match status" value="1"/>
</dbReference>
<evidence type="ECO:0000256" key="1">
    <source>
        <dbReference type="ARBA" id="ARBA00001794"/>
    </source>
</evidence>
<dbReference type="GO" id="GO:0008198">
    <property type="term" value="F:ferrous iron binding"/>
    <property type="evidence" value="ECO:0007669"/>
    <property type="project" value="TreeGrafter"/>
</dbReference>
<comment type="caution">
    <text evidence="11">The sequence shown here is derived from an EMBL/GenBank/DDBJ whole genome shotgun (WGS) entry which is preliminary data.</text>
</comment>
<gene>
    <name evidence="11" type="ORF">GOZ95_26230</name>
</gene>
<dbReference type="GO" id="GO:0030145">
    <property type="term" value="F:manganese ion binding"/>
    <property type="evidence" value="ECO:0007669"/>
    <property type="project" value="TreeGrafter"/>
</dbReference>
<evidence type="ECO:0000256" key="2">
    <source>
        <dbReference type="ARBA" id="ARBA00001936"/>
    </source>
</evidence>
<dbReference type="RefSeq" id="WP_156551553.1">
    <property type="nucleotide sequence ID" value="NZ_JABAEJ010000023.1"/>
</dbReference>
<organism evidence="11 12">
    <name type="scientific">Agrobacterium vitis</name>
    <name type="common">Rhizobium vitis</name>
    <dbReference type="NCBI Taxonomy" id="373"/>
    <lineage>
        <taxon>Bacteria</taxon>
        <taxon>Pseudomonadati</taxon>
        <taxon>Pseudomonadota</taxon>
        <taxon>Alphaproteobacteria</taxon>
        <taxon>Hyphomicrobiales</taxon>
        <taxon>Rhizobiaceae</taxon>
        <taxon>Rhizobium/Agrobacterium group</taxon>
        <taxon>Agrobacterium</taxon>
    </lineage>
</organism>
<evidence type="ECO:0000313" key="11">
    <source>
        <dbReference type="EMBL" id="MUZ60930.1"/>
    </source>
</evidence>
<dbReference type="AlphaFoldDB" id="A0AAE4WIT2"/>
<evidence type="ECO:0000256" key="5">
    <source>
        <dbReference type="ARBA" id="ARBA00004892"/>
    </source>
</evidence>
<dbReference type="PANTHER" id="PTHR30387">
    <property type="entry name" value="MANNONATE DEHYDRATASE"/>
    <property type="match status" value="1"/>
</dbReference>
<dbReference type="EMBL" id="WPHM01000024">
    <property type="protein sequence ID" value="MUZ60930.1"/>
    <property type="molecule type" value="Genomic_DNA"/>
</dbReference>
<keyword evidence="8" id="KW-0408">Iron</keyword>
<protein>
    <recommendedName>
        <fullName evidence="7">mannonate dehydratase</fullName>
        <ecNumber evidence="7">4.2.1.8</ecNumber>
    </recommendedName>
</protein>
<comment type="catalytic activity">
    <reaction evidence="1">
        <text>D-mannonate = 2-dehydro-3-deoxy-D-gluconate + H2O</text>
        <dbReference type="Rhea" id="RHEA:20097"/>
        <dbReference type="ChEBI" id="CHEBI:15377"/>
        <dbReference type="ChEBI" id="CHEBI:17767"/>
        <dbReference type="ChEBI" id="CHEBI:57990"/>
        <dbReference type="EC" id="4.2.1.8"/>
    </reaction>
</comment>
<proteinExistence type="inferred from homology"/>
<evidence type="ECO:0000256" key="4">
    <source>
        <dbReference type="ARBA" id="ARBA00002713"/>
    </source>
</evidence>
<evidence type="ECO:0000256" key="6">
    <source>
        <dbReference type="ARBA" id="ARBA00007389"/>
    </source>
</evidence>
<dbReference type="GO" id="GO:0042840">
    <property type="term" value="P:D-glucuronate catabolic process"/>
    <property type="evidence" value="ECO:0007669"/>
    <property type="project" value="TreeGrafter"/>
</dbReference>
<keyword evidence="9" id="KW-0464">Manganese</keyword>
<dbReference type="SUPFAM" id="SSF51658">
    <property type="entry name" value="Xylose isomerase-like"/>
    <property type="match status" value="1"/>
</dbReference>
<evidence type="ECO:0000256" key="10">
    <source>
        <dbReference type="ARBA" id="ARBA00023239"/>
    </source>
</evidence>
<evidence type="ECO:0000256" key="8">
    <source>
        <dbReference type="ARBA" id="ARBA00023004"/>
    </source>
</evidence>
<comment type="pathway">
    <text evidence="5">Carbohydrate metabolism; pentose and glucuronate interconversion.</text>
</comment>
<evidence type="ECO:0000256" key="3">
    <source>
        <dbReference type="ARBA" id="ARBA00001954"/>
    </source>
</evidence>
<name>A0AAE4WIT2_AGRVI</name>
<dbReference type="Pfam" id="PF03786">
    <property type="entry name" value="UxuA"/>
    <property type="match status" value="1"/>
</dbReference>
<evidence type="ECO:0000256" key="9">
    <source>
        <dbReference type="ARBA" id="ARBA00023211"/>
    </source>
</evidence>
<comment type="function">
    <text evidence="4">Catalyzes the dehydration of D-mannonate.</text>
</comment>
<comment type="cofactor">
    <cofactor evidence="2">
        <name>Mn(2+)</name>
        <dbReference type="ChEBI" id="CHEBI:29035"/>
    </cofactor>
</comment>
<accession>A0AAE4WIT2</accession>
<reference evidence="11 12" key="1">
    <citation type="submission" date="2019-12" db="EMBL/GenBank/DDBJ databases">
        <title>Whole-genome sequencing of Allorhizobium vitis.</title>
        <authorList>
            <person name="Gan H.M."/>
            <person name="Szegedi E."/>
            <person name="Burr T."/>
            <person name="Savka M.A."/>
        </authorList>
    </citation>
    <scope>NUCLEOTIDE SEQUENCE [LARGE SCALE GENOMIC DNA]</scope>
    <source>
        <strain evidence="11 12">CG989</strain>
    </source>
</reference>
<dbReference type="PANTHER" id="PTHR30387:SF2">
    <property type="entry name" value="MANNONATE DEHYDRATASE"/>
    <property type="match status" value="1"/>
</dbReference>
<keyword evidence="10" id="KW-0456">Lyase</keyword>
<evidence type="ECO:0000256" key="7">
    <source>
        <dbReference type="ARBA" id="ARBA00012927"/>
    </source>
</evidence>
<sequence length="348" mass="38882">MSIRIAVGQFHQLTEEKLRFAAQIGASGIQMNAPHLPGEQRWEEADVRALVQATEAAGLKFEAIENVPVHFYNKAMLGMEGRDEQIENYRHTIRAVGRAGIPILGYHFMPNSVWRTNWSAPGRGGSGNTEFDMTVVDQVDDVDGLRKFLPTTLGHQSAMPLIAKGDTVISEEQMWRNYTYFMEAVLPVAEEEGVRLALHPDDPPVPMLGGVARLFYKPENFVRAYELSASSPSWTLDLCLGCCSEMTGGKEDVRKMIEYFAPKGCISYVHFRDVQGTVPKFIECFLGEGNFDPAEVMLLLHRNGFDGFLLDDHVPQMDGDSTWNHRGRAHAVGYLQGLIKMAQYLKAA</sequence>
<dbReference type="GO" id="GO:0008927">
    <property type="term" value="F:mannonate dehydratase activity"/>
    <property type="evidence" value="ECO:0007669"/>
    <property type="project" value="UniProtKB-EC"/>
</dbReference>
<evidence type="ECO:0000313" key="12">
    <source>
        <dbReference type="Proteomes" id="UP000436692"/>
    </source>
</evidence>
<comment type="cofactor">
    <cofactor evidence="3">
        <name>Fe(2+)</name>
        <dbReference type="ChEBI" id="CHEBI:29033"/>
    </cofactor>
</comment>